<evidence type="ECO:0000313" key="2">
    <source>
        <dbReference type="Proteomes" id="UP000182314"/>
    </source>
</evidence>
<sequence length="44" mass="5104">MTKNLNEAVPEGMVEVFTPYITIKGKRIYKKDGGMFHFYAPPRK</sequence>
<dbReference type="RefSeq" id="WP_256440856.1">
    <property type="nucleotide sequence ID" value="NZ_CP014007.2"/>
</dbReference>
<accession>A0AA94H409</accession>
<dbReference type="EMBL" id="FOKO01000003">
    <property type="protein sequence ID" value="SFC56263.1"/>
    <property type="molecule type" value="Genomic_DNA"/>
</dbReference>
<evidence type="ECO:0000313" key="1">
    <source>
        <dbReference type="EMBL" id="SFC56263.1"/>
    </source>
</evidence>
<gene>
    <name evidence="1" type="ORF">SAMN05216286_2721</name>
</gene>
<proteinExistence type="predicted"/>
<dbReference type="Proteomes" id="UP000182314">
    <property type="component" value="Unassembled WGS sequence"/>
</dbReference>
<organism evidence="1 2">
    <name type="scientific">Kosakonia oryzae</name>
    <dbReference type="NCBI Taxonomy" id="497725"/>
    <lineage>
        <taxon>Bacteria</taxon>
        <taxon>Pseudomonadati</taxon>
        <taxon>Pseudomonadota</taxon>
        <taxon>Gammaproteobacteria</taxon>
        <taxon>Enterobacterales</taxon>
        <taxon>Enterobacteriaceae</taxon>
        <taxon>Kosakonia</taxon>
    </lineage>
</organism>
<protein>
    <submittedName>
        <fullName evidence="1">Uncharacterized protein</fullName>
    </submittedName>
</protein>
<reference evidence="1 2" key="1">
    <citation type="submission" date="2016-10" db="EMBL/GenBank/DDBJ databases">
        <authorList>
            <person name="Varghese N."/>
            <person name="Submissions S."/>
        </authorList>
    </citation>
    <scope>NUCLEOTIDE SEQUENCE [LARGE SCALE GENOMIC DNA]</scope>
    <source>
        <strain evidence="1 2">CGMCC 1.7012</strain>
    </source>
</reference>
<dbReference type="AlphaFoldDB" id="A0AA94H409"/>
<name>A0AA94H409_9ENTR</name>
<comment type="caution">
    <text evidence="1">The sequence shown here is derived from an EMBL/GenBank/DDBJ whole genome shotgun (WGS) entry which is preliminary data.</text>
</comment>